<organism evidence="2 3">
    <name type="scientific">Limosilactobacillus reuteri</name>
    <name type="common">Lactobacillus reuteri</name>
    <dbReference type="NCBI Taxonomy" id="1598"/>
    <lineage>
        <taxon>Bacteria</taxon>
        <taxon>Bacillati</taxon>
        <taxon>Bacillota</taxon>
        <taxon>Bacilli</taxon>
        <taxon>Lactobacillales</taxon>
        <taxon>Lactobacillaceae</taxon>
        <taxon>Limosilactobacillus</taxon>
    </lineage>
</organism>
<reference evidence="2 3" key="1">
    <citation type="submission" date="2020-04" db="EMBL/GenBank/DDBJ databases">
        <authorList>
            <person name="Hitch T.C.A."/>
            <person name="Wylensek D."/>
            <person name="Clavel T."/>
        </authorList>
    </citation>
    <scope>NUCLEOTIDE SEQUENCE [LARGE SCALE GENOMIC DNA]</scope>
    <source>
        <strain evidence="2 3">WCA-386-APC-4I</strain>
    </source>
</reference>
<name>A0AAW9ZHT3_LIMRT</name>
<dbReference type="RefSeq" id="WP_085678363.1">
    <property type="nucleotide sequence ID" value="NZ_CP030089.1"/>
</dbReference>
<keyword evidence="1" id="KW-0472">Membrane</keyword>
<feature type="transmembrane region" description="Helical" evidence="1">
    <location>
        <begin position="12"/>
        <end position="42"/>
    </location>
</feature>
<dbReference type="EMBL" id="JABAFN010000001">
    <property type="protein sequence ID" value="NME21138.1"/>
    <property type="molecule type" value="Genomic_DNA"/>
</dbReference>
<sequence>MTLKKIVNSKIIAMLLGVWIAYCAGAGDYDGVLVLLFTYLLLLLDLNTKKATGAGDTDGKIQ</sequence>
<gene>
    <name evidence="2" type="ORF">HF865_00120</name>
</gene>
<evidence type="ECO:0000313" key="3">
    <source>
        <dbReference type="Proteomes" id="UP000587270"/>
    </source>
</evidence>
<keyword evidence="1" id="KW-1133">Transmembrane helix</keyword>
<proteinExistence type="predicted"/>
<protein>
    <submittedName>
        <fullName evidence="2">Uncharacterized protein</fullName>
    </submittedName>
</protein>
<accession>A0AAW9ZHT3</accession>
<dbReference type="Proteomes" id="UP000587270">
    <property type="component" value="Unassembled WGS sequence"/>
</dbReference>
<dbReference type="AlphaFoldDB" id="A0AAW9ZHT3"/>
<keyword evidence="1" id="KW-0812">Transmembrane</keyword>
<comment type="caution">
    <text evidence="2">The sequence shown here is derived from an EMBL/GenBank/DDBJ whole genome shotgun (WGS) entry which is preliminary data.</text>
</comment>
<evidence type="ECO:0000313" key="2">
    <source>
        <dbReference type="EMBL" id="NME21138.1"/>
    </source>
</evidence>
<evidence type="ECO:0000256" key="1">
    <source>
        <dbReference type="SAM" id="Phobius"/>
    </source>
</evidence>